<accession>A0A6F9XNE1</accession>
<dbReference type="EMBL" id="BLAM01000162">
    <property type="protein sequence ID" value="GET06705.1"/>
    <property type="molecule type" value="Genomic_DNA"/>
</dbReference>
<dbReference type="RefSeq" id="WP_172584990.1">
    <property type="nucleotide sequence ID" value="NZ_BLAM01000162.1"/>
</dbReference>
<name>A0A6F9XNE1_9LACO</name>
<sequence length="320" mass="37876">MSKSKLVNPYDELVRSLAVPSNRRPDSQVLGMPQFLWSVDRITVVGNLKEKIWYQNGINVFEVDFRQLMRLNENAYVKPAGIDSWKIVDRFGENICFIEIVKFREGLGRIDFNPNKISKFLAGDMKTFIHRLFINPHFSRADIACDIINIKNEFIRDYRIFEPVKSHFIYGKNGLLETAYWGSRSSERQIRLYNKYVEQRFKKQEIPEHIETWWRFELQLRRSKANDWANMVIESLSKFNNPKFITEASNRERLVIKAIIADSSCWDLVSVNSKTKYKKLFNSANDNDILTQYMIEIFKLQQGKLKEELDTWLRGYDVSE</sequence>
<evidence type="ECO:0000259" key="1">
    <source>
        <dbReference type="Pfam" id="PF02486"/>
    </source>
</evidence>
<organism evidence="2">
    <name type="scientific">Ligilactobacillus agilis</name>
    <dbReference type="NCBI Taxonomy" id="1601"/>
    <lineage>
        <taxon>Bacteria</taxon>
        <taxon>Bacillati</taxon>
        <taxon>Bacillota</taxon>
        <taxon>Bacilli</taxon>
        <taxon>Lactobacillales</taxon>
        <taxon>Lactobacillaceae</taxon>
        <taxon>Ligilactobacillus</taxon>
    </lineage>
</organism>
<evidence type="ECO:0000313" key="2">
    <source>
        <dbReference type="EMBL" id="GET06705.1"/>
    </source>
</evidence>
<protein>
    <submittedName>
        <fullName evidence="2">Replication initiation protein</fullName>
    </submittedName>
</protein>
<reference evidence="2" key="1">
    <citation type="submission" date="2019-10" db="EMBL/GenBank/DDBJ databases">
        <title>Lactobacillus agilis SY212 Whole Genome Sequencing Project.</title>
        <authorList>
            <person name="Suzuki S."/>
            <person name="Endo A."/>
            <person name="Maeno S."/>
            <person name="Shiwa Y."/>
            <person name="Matsutani M."/>
            <person name="Kajikawa A."/>
        </authorList>
    </citation>
    <scope>NUCLEOTIDE SEQUENCE</scope>
    <source>
        <strain evidence="2">SY212</strain>
    </source>
</reference>
<comment type="caution">
    <text evidence="2">The sequence shown here is derived from an EMBL/GenBank/DDBJ whole genome shotgun (WGS) entry which is preliminary data.</text>
</comment>
<gene>
    <name evidence="2" type="ORF">SY212_17350</name>
</gene>
<dbReference type="Proteomes" id="UP000494265">
    <property type="component" value="Unassembled WGS sequence"/>
</dbReference>
<feature type="domain" description="Replication initiation protein-like C-terminal" evidence="1">
    <location>
        <begin position="177"/>
        <end position="251"/>
    </location>
</feature>
<dbReference type="InterPro" id="IPR003491">
    <property type="entry name" value="REP-like_C"/>
</dbReference>
<proteinExistence type="predicted"/>
<dbReference type="Pfam" id="PF02486">
    <property type="entry name" value="Rep_trans"/>
    <property type="match status" value="1"/>
</dbReference>
<dbReference type="AlphaFoldDB" id="A0A6F9XNE1"/>